<dbReference type="Pfam" id="PF04773">
    <property type="entry name" value="FecR"/>
    <property type="match status" value="1"/>
</dbReference>
<dbReference type="Proteomes" id="UP000324638">
    <property type="component" value="Unassembled WGS sequence"/>
</dbReference>
<comment type="caution">
    <text evidence="2">The sequence shown here is derived from an EMBL/GenBank/DDBJ whole genome shotgun (WGS) entry which is preliminary data.</text>
</comment>
<feature type="domain" description="FecR protein" evidence="1">
    <location>
        <begin position="70"/>
        <end position="163"/>
    </location>
</feature>
<dbReference type="RefSeq" id="WP_147738537.1">
    <property type="nucleotide sequence ID" value="NZ_SAXU01000001.1"/>
</dbReference>
<evidence type="ECO:0000313" key="2">
    <source>
        <dbReference type="EMBL" id="TXJ20334.1"/>
    </source>
</evidence>
<organism evidence="2 3">
    <name type="scientific">Brachyspira aalborgi</name>
    <dbReference type="NCBI Taxonomy" id="29522"/>
    <lineage>
        <taxon>Bacteria</taxon>
        <taxon>Pseudomonadati</taxon>
        <taxon>Spirochaetota</taxon>
        <taxon>Spirochaetia</taxon>
        <taxon>Brachyspirales</taxon>
        <taxon>Brachyspiraceae</taxon>
        <taxon>Brachyspira</taxon>
    </lineage>
</organism>
<evidence type="ECO:0000313" key="3">
    <source>
        <dbReference type="Proteomes" id="UP000324638"/>
    </source>
</evidence>
<dbReference type="AlphaFoldDB" id="A0A5C8D4M7"/>
<reference evidence="2 3" key="1">
    <citation type="journal article" date="1992" name="Lakartidningen">
        <title>[Penicillin V and not amoxicillin is the first choice preparation in acute otitis].</title>
        <authorList>
            <person name="Kamme C."/>
            <person name="Lundgren K."/>
            <person name="Prellner K."/>
        </authorList>
    </citation>
    <scope>NUCLEOTIDE SEQUENCE [LARGE SCALE GENOMIC DNA]</scope>
    <source>
        <strain evidence="2 3">513A</strain>
    </source>
</reference>
<name>A0A5C8D4M7_9SPIR</name>
<dbReference type="EMBL" id="SAXU01000001">
    <property type="protein sequence ID" value="TXJ20334.1"/>
    <property type="molecule type" value="Genomic_DNA"/>
</dbReference>
<gene>
    <name evidence="2" type="ORF">EPJ79_04070</name>
</gene>
<sequence>MKKRIIATILIFAISLNIEAYYNSTKYIKVVDVQGNVKLEVEAKKSDETQAAKKIIQKPARLGDLLFTRDTIITEASSLTAYLQDRILLKVEENSSIYLDNTFDKNGNIVFSLHKGEILIVAPMSYKPEYITIYTPDNSTINISGAAIVSHNGGITKVQFLHGYGKLNNTVVGQFREVNLKDGTTKDIVMSAYLRNRINEILRMQYIERVAQANVYKNIAKLSDSSAFNVKQVVAPIGNDFFSESK</sequence>
<protein>
    <recommendedName>
        <fullName evidence="1">FecR protein domain-containing protein</fullName>
    </recommendedName>
</protein>
<accession>A0A5C8D4M7</accession>
<dbReference type="InterPro" id="IPR006860">
    <property type="entry name" value="FecR"/>
</dbReference>
<evidence type="ECO:0000259" key="1">
    <source>
        <dbReference type="Pfam" id="PF04773"/>
    </source>
</evidence>
<proteinExistence type="predicted"/>